<accession>A0A330LL86</accession>
<protein>
    <submittedName>
        <fullName evidence="1">Uncharacterized protein</fullName>
    </submittedName>
</protein>
<keyword evidence="2" id="KW-1185">Reference proteome</keyword>
<gene>
    <name evidence="1" type="ORF">MORIYA_0303</name>
</gene>
<dbReference type="Proteomes" id="UP000250163">
    <property type="component" value="Chromosome MORIYA"/>
</dbReference>
<evidence type="ECO:0000313" key="2">
    <source>
        <dbReference type="Proteomes" id="UP000250163"/>
    </source>
</evidence>
<name>A0A330LL86_9GAMM</name>
<dbReference type="EMBL" id="LS483250">
    <property type="protein sequence ID" value="SQD76781.1"/>
    <property type="molecule type" value="Genomic_DNA"/>
</dbReference>
<reference evidence="2" key="1">
    <citation type="submission" date="2018-05" db="EMBL/GenBank/DDBJ databases">
        <authorList>
            <person name="Cea G.-C."/>
            <person name="William W."/>
        </authorList>
    </citation>
    <scope>NUCLEOTIDE SEQUENCE [LARGE SCALE GENOMIC DNA]</scope>
    <source>
        <strain evidence="2">DB21MT 5</strain>
    </source>
</reference>
<evidence type="ECO:0000313" key="1">
    <source>
        <dbReference type="EMBL" id="SQD76781.1"/>
    </source>
</evidence>
<sequence>MAEVHAVKDLDKVKLISHLLERRYSKQMADVWNIGLNPIVISKLPTKPLNHLLDAPYLKPLR</sequence>
<dbReference type="AlphaFoldDB" id="A0A330LL86"/>
<proteinExistence type="predicted"/>
<dbReference type="KEGG" id="mya:MORIYA_0303"/>
<organism evidence="1 2">
    <name type="scientific">Moritella yayanosii</name>
    <dbReference type="NCBI Taxonomy" id="69539"/>
    <lineage>
        <taxon>Bacteria</taxon>
        <taxon>Pseudomonadati</taxon>
        <taxon>Pseudomonadota</taxon>
        <taxon>Gammaproteobacteria</taxon>
        <taxon>Alteromonadales</taxon>
        <taxon>Moritellaceae</taxon>
        <taxon>Moritella</taxon>
    </lineage>
</organism>